<dbReference type="NCBIfam" id="TIGR03696">
    <property type="entry name" value="Rhs_assc_core"/>
    <property type="match status" value="1"/>
</dbReference>
<name>A0A0L7TG31_9GAMM</name>
<evidence type="ECO:0000256" key="1">
    <source>
        <dbReference type="SAM" id="Phobius"/>
    </source>
</evidence>
<keyword evidence="5" id="KW-1185">Reference proteome</keyword>
<dbReference type="STRING" id="1560201.NG42_17495"/>
<comment type="caution">
    <text evidence="3">The sequence shown here is derived from an EMBL/GenBank/DDBJ whole genome shotgun (WGS) entry which is preliminary data.</text>
</comment>
<gene>
    <name evidence="2" type="ORF">NG42_17495</name>
    <name evidence="3" type="ORF">NG43_05905</name>
</gene>
<evidence type="ECO:0000313" key="4">
    <source>
        <dbReference type="Proteomes" id="UP000036851"/>
    </source>
</evidence>
<keyword evidence="1" id="KW-0812">Transmembrane</keyword>
<dbReference type="PATRIC" id="fig|1560201.3.peg.3704"/>
<evidence type="ECO:0008006" key="6">
    <source>
        <dbReference type="Google" id="ProtNLM"/>
    </source>
</evidence>
<keyword evidence="1" id="KW-1133">Transmembrane helix</keyword>
<dbReference type="Proteomes" id="UP000036851">
    <property type="component" value="Unassembled WGS sequence"/>
</dbReference>
<sequence length="365" mass="39365">MSHYCGFNGQRLDPVGGFYALGHGYRAYNPGIKRFNCPDRLSPFNAGGINPYAYCDGDPINRCDPSGHFSWQAIAGISLGMLGLVGAIFTAGSSLIAVGSITSALAASSTMTLVVGSSALVSDITGIVSLATANHDPRVSTVAGWLSFASGLLSLGAGLVNAGPKLARWLTQPLSSRLDTMLKVGLSGRGATGLLKQQRSWEEIRAFIDSPDNFIHLIFGDDNCEMISTGVHLKSEPAETVFQGIYRPHEWILKDILRANKSVPFYASDVIRYQYERVAAENGFTGKMPGVFILKNVVNSEARALTQGKEGQPLFDAFFQSILGKTTRHVLTQLELEASSVELFRQNHSYDLVVNLLKAGRSEGN</sequence>
<evidence type="ECO:0000313" key="5">
    <source>
        <dbReference type="Proteomes" id="UP000037088"/>
    </source>
</evidence>
<accession>A0A0L7TG31</accession>
<dbReference type="EMBL" id="JRXE01000027">
    <property type="protein sequence ID" value="KOC88182.1"/>
    <property type="molecule type" value="Genomic_DNA"/>
</dbReference>
<dbReference type="RefSeq" id="WP_052901480.1">
    <property type="nucleotide sequence ID" value="NZ_JRXE01000027.1"/>
</dbReference>
<dbReference type="SUPFAM" id="SSF56399">
    <property type="entry name" value="ADP-ribosylation"/>
    <property type="match status" value="1"/>
</dbReference>
<dbReference type="Proteomes" id="UP000037088">
    <property type="component" value="Unassembled WGS sequence"/>
</dbReference>
<dbReference type="InterPro" id="IPR022385">
    <property type="entry name" value="Rhs_assc_core"/>
</dbReference>
<proteinExistence type="predicted"/>
<evidence type="ECO:0000313" key="3">
    <source>
        <dbReference type="EMBL" id="KOC94206.1"/>
    </source>
</evidence>
<evidence type="ECO:0000313" key="2">
    <source>
        <dbReference type="EMBL" id="KOC88182.1"/>
    </source>
</evidence>
<feature type="transmembrane region" description="Helical" evidence="1">
    <location>
        <begin position="142"/>
        <end position="162"/>
    </location>
</feature>
<dbReference type="AlphaFoldDB" id="A0A0L7TG31"/>
<protein>
    <recommendedName>
        <fullName evidence="6">RHS repeat-associated core domain-containing protein</fullName>
    </recommendedName>
</protein>
<reference evidence="4 5" key="1">
    <citation type="journal article" date="2015" name="Int. J. Syst. Evol. Microbiol.">
        <title>Erwinia iniecta sp. nov., isolated from Russian wheat aphids (Diuraphis noxia).</title>
        <authorList>
            <person name="Campillo T."/>
            <person name="Luna E."/>
            <person name="Portier P."/>
            <person name="Fischer-Le Saux M."/>
            <person name="Lapitan N."/>
            <person name="Tisserat N.A."/>
            <person name="Leach J.E."/>
        </authorList>
    </citation>
    <scope>NUCLEOTIDE SEQUENCE [LARGE SCALE GENOMIC DNA]</scope>
    <source>
        <strain evidence="2 5">B120</strain>
        <strain evidence="3 4">B149</strain>
    </source>
</reference>
<dbReference type="Gene3D" id="2.180.10.10">
    <property type="entry name" value="RHS repeat-associated core"/>
    <property type="match status" value="1"/>
</dbReference>
<feature type="transmembrane region" description="Helical" evidence="1">
    <location>
        <begin position="110"/>
        <end position="130"/>
    </location>
</feature>
<feature type="transmembrane region" description="Helical" evidence="1">
    <location>
        <begin position="74"/>
        <end position="98"/>
    </location>
</feature>
<organism evidence="3 4">
    <name type="scientific">Winslowiella iniecta</name>
    <dbReference type="NCBI Taxonomy" id="1560201"/>
    <lineage>
        <taxon>Bacteria</taxon>
        <taxon>Pseudomonadati</taxon>
        <taxon>Pseudomonadota</taxon>
        <taxon>Gammaproteobacteria</taxon>
        <taxon>Enterobacterales</taxon>
        <taxon>Erwiniaceae</taxon>
        <taxon>Winslowiella</taxon>
    </lineage>
</organism>
<keyword evidence="1" id="KW-0472">Membrane</keyword>
<dbReference type="EMBL" id="JRXF01000007">
    <property type="protein sequence ID" value="KOC94206.1"/>
    <property type="molecule type" value="Genomic_DNA"/>
</dbReference>